<dbReference type="GO" id="GO:0010333">
    <property type="term" value="F:terpene synthase activity"/>
    <property type="evidence" value="ECO:0007669"/>
    <property type="project" value="InterPro"/>
</dbReference>
<evidence type="ECO:0000256" key="4">
    <source>
        <dbReference type="ARBA" id="ARBA00022842"/>
    </source>
</evidence>
<dbReference type="Pfam" id="PF03936">
    <property type="entry name" value="Terpene_synth_C"/>
    <property type="match status" value="1"/>
</dbReference>
<comment type="caution">
    <text evidence="10">The sequence shown here is derived from an EMBL/GenBank/DDBJ whole genome shotgun (WGS) entry which is preliminary data.</text>
</comment>
<keyword evidence="3" id="KW-0479">Metal-binding</keyword>
<comment type="similarity">
    <text evidence="7">Belongs to the terpene synthase family. Tpsa subfamily.</text>
</comment>
<name>A0A8T2F6V1_ARASU</name>
<dbReference type="SFLD" id="SFLDG01019">
    <property type="entry name" value="Terpene_Cyclase_Like_1_C_Termi"/>
    <property type="match status" value="1"/>
</dbReference>
<evidence type="ECO:0000313" key="10">
    <source>
        <dbReference type="EMBL" id="KAG7630310.1"/>
    </source>
</evidence>
<dbReference type="EMBL" id="JAEFBJ010000003">
    <property type="protein sequence ID" value="KAG7630310.1"/>
    <property type="molecule type" value="Genomic_DNA"/>
</dbReference>
<protein>
    <submittedName>
        <fullName evidence="10">Isoprenoid synthase domain superfamily</fullName>
    </submittedName>
</protein>
<keyword evidence="4" id="KW-0460">Magnesium</keyword>
<reference evidence="10 11" key="1">
    <citation type="submission" date="2020-12" db="EMBL/GenBank/DDBJ databases">
        <title>Concerted genomic and epigenomic changes stabilize Arabidopsis allopolyploids.</title>
        <authorList>
            <person name="Chen Z."/>
        </authorList>
    </citation>
    <scope>NUCLEOTIDE SEQUENCE [LARGE SCALE GENOMIC DNA]</scope>
    <source>
        <strain evidence="10">As9502</strain>
        <tissue evidence="10">Leaf</tissue>
    </source>
</reference>
<dbReference type="SFLD" id="SFLDS00005">
    <property type="entry name" value="Isoprenoid_Synthase_Type_I"/>
    <property type="match status" value="1"/>
</dbReference>
<keyword evidence="11" id="KW-1185">Reference proteome</keyword>
<dbReference type="Pfam" id="PF01397">
    <property type="entry name" value="Terpene_synth"/>
    <property type="match status" value="1"/>
</dbReference>
<accession>A0A8T2F6V1</accession>
<dbReference type="GO" id="GO:0016102">
    <property type="term" value="P:diterpenoid biosynthetic process"/>
    <property type="evidence" value="ECO:0007669"/>
    <property type="project" value="InterPro"/>
</dbReference>
<sequence>MEAITKYGSHSQALVYCRPQNSGSFFPVQYMSFSRNPLPKKLFITKARPNINDHEAANRPLMQFPPSLLDDCFRSVSVNLPEMDCLGRDIEALKTRVSDKLVSSDAKETIHLIYTLVNLGVAYHFEEEIEEFLKDAFEKVEEMTMGEEDMYTVSIIFRVFRLYGHNVSSDMFNKFKGENGDFEKCMIDDVRGILSFYEASHFGTTTEEILDEAMRFTQKHLELFVGGTCATNQPHLSRLVQNVLYLSQKENSEVLVAREYIRFYEQEAHPDEMLLKLAKLNFMFMQLHYIQELQTLVKWWEELDLKSKIPNYFRERVVECHFWTMGVYMEPQYSVARIILSKCIVLLTVLDDAFDAYCTLTEAIDLVESLERWEADAIDALPDHLKVALRSLIDFYEELKGEMRSEGRVYSVQYAIDEVKRLFRAYLGIAKWARTGYTPNYDEYMEVGLVTGGIHCLLATALIGMGEIAGTEVYQWLISRSKLVLTLDLKGRLRDDVATYKDEMARGEIATGINCYMKQYGITEEEAFLEFDKKIKHTSKLLNEEFLRTCGVMPLKIARVALNFGRIVDVNYKHGDGFTYTEMKRAQITSLFLDNITL</sequence>
<dbReference type="PANTHER" id="PTHR31225">
    <property type="entry name" value="OS04G0344100 PROTEIN-RELATED"/>
    <property type="match status" value="1"/>
</dbReference>
<evidence type="ECO:0000313" key="11">
    <source>
        <dbReference type="Proteomes" id="UP000694251"/>
    </source>
</evidence>
<dbReference type="PANTHER" id="PTHR31225:SF242">
    <property type="entry name" value="TERPENOID SYNTHASE 9"/>
    <property type="match status" value="1"/>
</dbReference>
<keyword evidence="5" id="KW-0464">Manganese</keyword>
<dbReference type="InterPro" id="IPR044814">
    <property type="entry name" value="Terpene_cyclase_plant_C1"/>
</dbReference>
<evidence type="ECO:0000256" key="3">
    <source>
        <dbReference type="ARBA" id="ARBA00022723"/>
    </source>
</evidence>
<dbReference type="InterPro" id="IPR050148">
    <property type="entry name" value="Terpene_synthase-like"/>
</dbReference>
<gene>
    <name evidence="10" type="ORF">ISN44_As03g006620</name>
</gene>
<dbReference type="Proteomes" id="UP000694251">
    <property type="component" value="Chromosome 3"/>
</dbReference>
<evidence type="ECO:0000259" key="8">
    <source>
        <dbReference type="Pfam" id="PF01397"/>
    </source>
</evidence>
<dbReference type="FunFam" id="1.50.10.130:FF:000001">
    <property type="entry name" value="Isoprene synthase, chloroplastic"/>
    <property type="match status" value="1"/>
</dbReference>
<evidence type="ECO:0000259" key="9">
    <source>
        <dbReference type="Pfam" id="PF03936"/>
    </source>
</evidence>
<evidence type="ECO:0000256" key="7">
    <source>
        <dbReference type="ARBA" id="ARBA00038405"/>
    </source>
</evidence>
<dbReference type="GO" id="GO:0000287">
    <property type="term" value="F:magnesium ion binding"/>
    <property type="evidence" value="ECO:0007669"/>
    <property type="project" value="InterPro"/>
</dbReference>
<dbReference type="AlphaFoldDB" id="A0A8T2F6V1"/>
<dbReference type="CDD" id="cd00684">
    <property type="entry name" value="Terpene_cyclase_plant_C1"/>
    <property type="match status" value="1"/>
</dbReference>
<comment type="cofactor">
    <cofactor evidence="2">
        <name>Mg(2+)</name>
        <dbReference type="ChEBI" id="CHEBI:18420"/>
    </cofactor>
</comment>
<evidence type="ECO:0000256" key="5">
    <source>
        <dbReference type="ARBA" id="ARBA00023211"/>
    </source>
</evidence>
<dbReference type="OrthoDB" id="1877784at2759"/>
<evidence type="ECO:0000256" key="1">
    <source>
        <dbReference type="ARBA" id="ARBA00001936"/>
    </source>
</evidence>
<comment type="cofactor">
    <cofactor evidence="1">
        <name>Mn(2+)</name>
        <dbReference type="ChEBI" id="CHEBI:29035"/>
    </cofactor>
</comment>
<feature type="domain" description="Terpene synthase N-terminal" evidence="8">
    <location>
        <begin position="84"/>
        <end position="244"/>
    </location>
</feature>
<dbReference type="InterPro" id="IPR005630">
    <property type="entry name" value="Terpene_synthase_metal-bd"/>
</dbReference>
<feature type="domain" description="Terpene synthase metal-binding" evidence="9">
    <location>
        <begin position="302"/>
        <end position="540"/>
    </location>
</feature>
<organism evidence="10 11">
    <name type="scientific">Arabidopsis suecica</name>
    <name type="common">Swedish thale-cress</name>
    <name type="synonym">Cardaminopsis suecica</name>
    <dbReference type="NCBI Taxonomy" id="45249"/>
    <lineage>
        <taxon>Eukaryota</taxon>
        <taxon>Viridiplantae</taxon>
        <taxon>Streptophyta</taxon>
        <taxon>Embryophyta</taxon>
        <taxon>Tracheophyta</taxon>
        <taxon>Spermatophyta</taxon>
        <taxon>Magnoliopsida</taxon>
        <taxon>eudicotyledons</taxon>
        <taxon>Gunneridae</taxon>
        <taxon>Pentapetalae</taxon>
        <taxon>rosids</taxon>
        <taxon>malvids</taxon>
        <taxon>Brassicales</taxon>
        <taxon>Brassicaceae</taxon>
        <taxon>Camelineae</taxon>
        <taxon>Arabidopsis</taxon>
    </lineage>
</organism>
<dbReference type="InterPro" id="IPR001906">
    <property type="entry name" value="Terpene_synth_N"/>
</dbReference>
<evidence type="ECO:0000256" key="6">
    <source>
        <dbReference type="ARBA" id="ARBA00023239"/>
    </source>
</evidence>
<dbReference type="InterPro" id="IPR034741">
    <property type="entry name" value="Terpene_cyclase-like_1_C"/>
</dbReference>
<evidence type="ECO:0000256" key="2">
    <source>
        <dbReference type="ARBA" id="ARBA00001946"/>
    </source>
</evidence>
<keyword evidence="6" id="KW-0456">Lyase</keyword>
<proteinExistence type="inferred from homology"/>
<dbReference type="FunFam" id="1.10.600.10:FF:000007">
    <property type="entry name" value="Isoprene synthase, chloroplastic"/>
    <property type="match status" value="1"/>
</dbReference>